<keyword evidence="1" id="KW-0732">Signal</keyword>
<evidence type="ECO:0000256" key="1">
    <source>
        <dbReference type="SAM" id="SignalP"/>
    </source>
</evidence>
<accession>A0ABW8D460</accession>
<keyword evidence="3" id="KW-1185">Reference proteome</keyword>
<reference evidence="2 3" key="1">
    <citation type="submission" date="2024-08" db="EMBL/GenBank/DDBJ databases">
        <title>Draft Genome Sequence of Legionella lytica strain DSB2004, Isolated From a Fire Sprinkler System.</title>
        <authorList>
            <person name="Everhart A.D."/>
            <person name="Kidane D.T."/>
            <person name="Farone A.L."/>
            <person name="Farone M.B."/>
        </authorList>
    </citation>
    <scope>NUCLEOTIDE SEQUENCE [LARGE SCALE GENOMIC DNA]</scope>
    <source>
        <strain evidence="2 3">DSB2004</strain>
    </source>
</reference>
<dbReference type="EMBL" id="JBGORX010000001">
    <property type="protein sequence ID" value="MFJ1267474.1"/>
    <property type="molecule type" value="Genomic_DNA"/>
</dbReference>
<dbReference type="Proteomes" id="UP001615550">
    <property type="component" value="Unassembled WGS sequence"/>
</dbReference>
<protein>
    <submittedName>
        <fullName evidence="2">Uncharacterized protein</fullName>
    </submittedName>
</protein>
<gene>
    <name evidence="2" type="ORF">ACD661_02765</name>
</gene>
<comment type="caution">
    <text evidence="2">The sequence shown here is derived from an EMBL/GenBank/DDBJ whole genome shotgun (WGS) entry which is preliminary data.</text>
</comment>
<evidence type="ECO:0000313" key="3">
    <source>
        <dbReference type="Proteomes" id="UP001615550"/>
    </source>
</evidence>
<proteinExistence type="predicted"/>
<dbReference type="RefSeq" id="WP_347572674.1">
    <property type="nucleotide sequence ID" value="NZ_JBGORX010000001.1"/>
</dbReference>
<organism evidence="2 3">
    <name type="scientific">Legionella lytica</name>
    <dbReference type="NCBI Taxonomy" id="96232"/>
    <lineage>
        <taxon>Bacteria</taxon>
        <taxon>Pseudomonadati</taxon>
        <taxon>Pseudomonadota</taxon>
        <taxon>Gammaproteobacteria</taxon>
        <taxon>Legionellales</taxon>
        <taxon>Legionellaceae</taxon>
        <taxon>Legionella</taxon>
    </lineage>
</organism>
<feature type="chain" id="PRO_5046205952" evidence="1">
    <location>
        <begin position="24"/>
        <end position="89"/>
    </location>
</feature>
<evidence type="ECO:0000313" key="2">
    <source>
        <dbReference type="EMBL" id="MFJ1267474.1"/>
    </source>
</evidence>
<feature type="signal peptide" evidence="1">
    <location>
        <begin position="1"/>
        <end position="23"/>
    </location>
</feature>
<sequence length="89" mass="9719">MNKILAKAGMFTLLVSVSVYGWANACMPIAKACMQNGYHKGGEKEHKGLVKDCVMPVVMGSKTLPNTNFSQNELQDCKAKIAQKVKGRM</sequence>
<name>A0ABW8D460_9GAMM</name>